<dbReference type="SUPFAM" id="SSF55277">
    <property type="entry name" value="GYF domain"/>
    <property type="match status" value="1"/>
</dbReference>
<evidence type="ECO:0000313" key="5">
    <source>
        <dbReference type="EMBL" id="KAK4417181.1"/>
    </source>
</evidence>
<protein>
    <submittedName>
        <fullName evidence="5">Uncharacterized protein</fullName>
    </submittedName>
</protein>
<comment type="caution">
    <text evidence="5">The sequence shown here is derived from an EMBL/GenBank/DDBJ whole genome shotgun (WGS) entry which is preliminary data.</text>
</comment>
<dbReference type="PANTHER" id="PTHR46851:SF11">
    <property type="entry name" value="GYF DOMAIN-CONTAINING PROTEIN"/>
    <property type="match status" value="1"/>
</dbReference>
<gene>
    <name evidence="5" type="ORF">Salat_2543700</name>
</gene>
<evidence type="ECO:0000313" key="6">
    <source>
        <dbReference type="Proteomes" id="UP001293254"/>
    </source>
</evidence>
<dbReference type="Gene3D" id="3.90.70.200">
    <property type="entry name" value="Plus-3 domain"/>
    <property type="match status" value="1"/>
</dbReference>
<dbReference type="InterPro" id="IPR035445">
    <property type="entry name" value="GYF-like_dom_sf"/>
</dbReference>
<dbReference type="Gene3D" id="3.30.1490.40">
    <property type="match status" value="1"/>
</dbReference>
<dbReference type="SMART" id="SM00719">
    <property type="entry name" value="Plus3"/>
    <property type="match status" value="1"/>
</dbReference>
<feature type="region of interest" description="Disordered" evidence="1">
    <location>
        <begin position="367"/>
        <end position="419"/>
    </location>
</feature>
<dbReference type="InterPro" id="IPR045894">
    <property type="entry name" value="At5g08430-like"/>
</dbReference>
<dbReference type="SUPFAM" id="SSF47592">
    <property type="entry name" value="SWIB/MDM2 domain"/>
    <property type="match status" value="1"/>
</dbReference>
<feature type="compositionally biased region" description="Acidic residues" evidence="1">
    <location>
        <begin position="464"/>
        <end position="473"/>
    </location>
</feature>
<accession>A0AAE1XT89</accession>
<evidence type="ECO:0000259" key="2">
    <source>
        <dbReference type="PROSITE" id="PS50829"/>
    </source>
</evidence>
<reference evidence="5" key="2">
    <citation type="journal article" date="2024" name="Plant">
        <title>Genomic evolution and insights into agronomic trait innovations of Sesamum species.</title>
        <authorList>
            <person name="Miao H."/>
            <person name="Wang L."/>
            <person name="Qu L."/>
            <person name="Liu H."/>
            <person name="Sun Y."/>
            <person name="Le M."/>
            <person name="Wang Q."/>
            <person name="Wei S."/>
            <person name="Zheng Y."/>
            <person name="Lin W."/>
            <person name="Duan Y."/>
            <person name="Cao H."/>
            <person name="Xiong S."/>
            <person name="Wang X."/>
            <person name="Wei L."/>
            <person name="Li C."/>
            <person name="Ma Q."/>
            <person name="Ju M."/>
            <person name="Zhao R."/>
            <person name="Li G."/>
            <person name="Mu C."/>
            <person name="Tian Q."/>
            <person name="Mei H."/>
            <person name="Zhang T."/>
            <person name="Gao T."/>
            <person name="Zhang H."/>
        </authorList>
    </citation>
    <scope>NUCLEOTIDE SEQUENCE</scope>
    <source>
        <strain evidence="5">3651</strain>
    </source>
</reference>
<dbReference type="Pfam" id="PF03126">
    <property type="entry name" value="Plus-3"/>
    <property type="match status" value="1"/>
</dbReference>
<name>A0AAE1XT89_9LAMI</name>
<dbReference type="AlphaFoldDB" id="A0AAE1XT89"/>
<dbReference type="InterPro" id="IPR003169">
    <property type="entry name" value="GYF"/>
</dbReference>
<dbReference type="InterPro" id="IPR003121">
    <property type="entry name" value="SWIB_MDM2_domain"/>
</dbReference>
<evidence type="ECO:0000259" key="4">
    <source>
        <dbReference type="PROSITE" id="PS51925"/>
    </source>
</evidence>
<dbReference type="Proteomes" id="UP001293254">
    <property type="component" value="Unassembled WGS sequence"/>
</dbReference>
<evidence type="ECO:0000259" key="3">
    <source>
        <dbReference type="PROSITE" id="PS51360"/>
    </source>
</evidence>
<dbReference type="CDD" id="cd10567">
    <property type="entry name" value="SWIB-MDM2_like"/>
    <property type="match status" value="1"/>
</dbReference>
<dbReference type="Pfam" id="PF25980">
    <property type="entry name" value="NERD_plant"/>
    <property type="match status" value="1"/>
</dbReference>
<dbReference type="Pfam" id="PF02201">
    <property type="entry name" value="SWIB"/>
    <property type="match status" value="1"/>
</dbReference>
<dbReference type="PROSITE" id="PS50829">
    <property type="entry name" value="GYF"/>
    <property type="match status" value="1"/>
</dbReference>
<dbReference type="EMBL" id="JACGWO010000010">
    <property type="protein sequence ID" value="KAK4417181.1"/>
    <property type="molecule type" value="Genomic_DNA"/>
</dbReference>
<dbReference type="InterPro" id="IPR058668">
    <property type="entry name" value="NERD_dom"/>
</dbReference>
<feature type="region of interest" description="Disordered" evidence="1">
    <location>
        <begin position="113"/>
        <end position="146"/>
    </location>
</feature>
<feature type="domain" description="GYF" evidence="2">
    <location>
        <begin position="487"/>
        <end position="541"/>
    </location>
</feature>
<evidence type="ECO:0000256" key="1">
    <source>
        <dbReference type="SAM" id="MobiDB-lite"/>
    </source>
</evidence>
<dbReference type="InterPro" id="IPR004343">
    <property type="entry name" value="Plus-3_dom"/>
</dbReference>
<dbReference type="PANTHER" id="PTHR46851">
    <property type="entry name" value="OS01G0884500 PROTEIN"/>
    <property type="match status" value="1"/>
</dbReference>
<reference evidence="5" key="1">
    <citation type="submission" date="2020-06" db="EMBL/GenBank/DDBJ databases">
        <authorList>
            <person name="Li T."/>
            <person name="Hu X."/>
            <person name="Zhang T."/>
            <person name="Song X."/>
            <person name="Zhang H."/>
            <person name="Dai N."/>
            <person name="Sheng W."/>
            <person name="Hou X."/>
            <person name="Wei L."/>
        </authorList>
    </citation>
    <scope>NUCLEOTIDE SEQUENCE</scope>
    <source>
        <strain evidence="5">3651</strain>
        <tissue evidence="5">Leaf</tissue>
    </source>
</reference>
<keyword evidence="6" id="KW-1185">Reference proteome</keyword>
<dbReference type="SMART" id="SM00444">
    <property type="entry name" value="GYF"/>
    <property type="match status" value="1"/>
</dbReference>
<dbReference type="GO" id="GO:0003677">
    <property type="term" value="F:DNA binding"/>
    <property type="evidence" value="ECO:0007669"/>
    <property type="project" value="InterPro"/>
</dbReference>
<feature type="domain" description="DM2" evidence="4">
    <location>
        <begin position="28"/>
        <end position="111"/>
    </location>
</feature>
<sequence>MNDNFWVEESSGKPSVSKKRKRRVGKRKIEFIGWGSRPLIEFLEAIGQDTSKEHSRHDVAGYISKYINEKGLASAEKKKKVLCDERLYALFAKKSLSRIKVHDMLEEHFAENHDDSDDELLDSSEEEDYGGERSLGSKISPTSHMKKVSKTPKSCFAAIIPENIKLVYLKKSVIQELLKVPESFDYKILGSFVRMRSDPNDIYQKNRFQLQLVTGVEKVSGGGDAGIEICLKVSNFFKDVPISMLSDDNFTEEEIEDVRERIKAGLLKRLTVNELELKAQTLHADITKHWIAKEISLLHKLIDHANEKGWRREYPFKCIWLVFHCLLNPLGFTLFEYLERRKKLQTPSEQEKLLLTIPEVIAEELEPESTAADASEKAQGSAHSPKSILRGSSDVSSTDASGHEHVNETSKQVKEQGDQHDDFIQQGTRTAYVIGGERDVVSQRAADPQQKPEQPVGRTHVIELSDDEPEDDDPKGKGQTTGESPDDVIWHYVDPQGQTQGPFSLCLLKRWSDANYFHSGFTVWKSGQTPYDGVLLVDVLRRNFSCS</sequence>
<dbReference type="PROSITE" id="PS51925">
    <property type="entry name" value="SWIB_MDM2"/>
    <property type="match status" value="1"/>
</dbReference>
<feature type="compositionally biased region" description="Acidic residues" evidence="1">
    <location>
        <begin position="114"/>
        <end position="129"/>
    </location>
</feature>
<feature type="compositionally biased region" description="Basic and acidic residues" evidence="1">
    <location>
        <begin position="401"/>
        <end position="419"/>
    </location>
</feature>
<dbReference type="Pfam" id="PF02213">
    <property type="entry name" value="GYF"/>
    <property type="match status" value="1"/>
</dbReference>
<dbReference type="Gene3D" id="1.10.245.10">
    <property type="entry name" value="SWIB/MDM2 domain"/>
    <property type="match status" value="1"/>
</dbReference>
<dbReference type="PROSITE" id="PS51360">
    <property type="entry name" value="PLUS3"/>
    <property type="match status" value="1"/>
</dbReference>
<feature type="domain" description="Plus3" evidence="3">
    <location>
        <begin position="158"/>
        <end position="287"/>
    </location>
</feature>
<dbReference type="SUPFAM" id="SSF159042">
    <property type="entry name" value="Plus3-like"/>
    <property type="match status" value="1"/>
</dbReference>
<feature type="region of interest" description="Disordered" evidence="1">
    <location>
        <begin position="441"/>
        <end position="486"/>
    </location>
</feature>
<proteinExistence type="predicted"/>
<organism evidence="5 6">
    <name type="scientific">Sesamum alatum</name>
    <dbReference type="NCBI Taxonomy" id="300844"/>
    <lineage>
        <taxon>Eukaryota</taxon>
        <taxon>Viridiplantae</taxon>
        <taxon>Streptophyta</taxon>
        <taxon>Embryophyta</taxon>
        <taxon>Tracheophyta</taxon>
        <taxon>Spermatophyta</taxon>
        <taxon>Magnoliopsida</taxon>
        <taxon>eudicotyledons</taxon>
        <taxon>Gunneridae</taxon>
        <taxon>Pentapetalae</taxon>
        <taxon>asterids</taxon>
        <taxon>lamiids</taxon>
        <taxon>Lamiales</taxon>
        <taxon>Pedaliaceae</taxon>
        <taxon>Sesamum</taxon>
    </lineage>
</organism>
<dbReference type="InterPro" id="IPR036128">
    <property type="entry name" value="Plus3-like_sf"/>
</dbReference>
<dbReference type="InterPro" id="IPR036885">
    <property type="entry name" value="SWIB_MDM2_dom_sf"/>
</dbReference>